<dbReference type="EMBL" id="CM047738">
    <property type="protein sequence ID" value="KAJ0046609.1"/>
    <property type="molecule type" value="Genomic_DNA"/>
</dbReference>
<keyword evidence="2" id="KW-1185">Reference proteome</keyword>
<proteinExistence type="predicted"/>
<dbReference type="Proteomes" id="UP001163603">
    <property type="component" value="Chromosome 3"/>
</dbReference>
<sequence length="177" mass="20476">MNYIPPHKRHSKDSNRPSPIAELLAPQFKRDLNLRSSRHNVDRVRKIIYADQCIYRWFAVDLDDTCQFPSFLHLEPISEPIQRTIQEKSLVLVNNQADKGGVMPCLVMMKWEGIYQDDLGSLLLKMHGQILLTSFNNLRNKIECKELEKVKPTLVARFGKILFVGKELICFIGLNVI</sequence>
<protein>
    <submittedName>
        <fullName evidence="1">Uncharacterized protein</fullName>
    </submittedName>
</protein>
<accession>A0ACC0Z8F6</accession>
<comment type="caution">
    <text evidence="1">The sequence shown here is derived from an EMBL/GenBank/DDBJ whole genome shotgun (WGS) entry which is preliminary data.</text>
</comment>
<evidence type="ECO:0000313" key="1">
    <source>
        <dbReference type="EMBL" id="KAJ0046609.1"/>
    </source>
</evidence>
<reference evidence="2" key="1">
    <citation type="journal article" date="2023" name="G3 (Bethesda)">
        <title>Genome assembly and association tests identify interacting loci associated with vigor, precocity, and sex in interspecific pistachio rootstocks.</title>
        <authorList>
            <person name="Palmer W."/>
            <person name="Jacygrad E."/>
            <person name="Sagayaradj S."/>
            <person name="Cavanaugh K."/>
            <person name="Han R."/>
            <person name="Bertier L."/>
            <person name="Beede B."/>
            <person name="Kafkas S."/>
            <person name="Golino D."/>
            <person name="Preece J."/>
            <person name="Michelmore R."/>
        </authorList>
    </citation>
    <scope>NUCLEOTIDE SEQUENCE [LARGE SCALE GENOMIC DNA]</scope>
</reference>
<organism evidence="1 2">
    <name type="scientific">Pistacia integerrima</name>
    <dbReference type="NCBI Taxonomy" id="434235"/>
    <lineage>
        <taxon>Eukaryota</taxon>
        <taxon>Viridiplantae</taxon>
        <taxon>Streptophyta</taxon>
        <taxon>Embryophyta</taxon>
        <taxon>Tracheophyta</taxon>
        <taxon>Spermatophyta</taxon>
        <taxon>Magnoliopsida</taxon>
        <taxon>eudicotyledons</taxon>
        <taxon>Gunneridae</taxon>
        <taxon>Pentapetalae</taxon>
        <taxon>rosids</taxon>
        <taxon>malvids</taxon>
        <taxon>Sapindales</taxon>
        <taxon>Anacardiaceae</taxon>
        <taxon>Pistacia</taxon>
    </lineage>
</organism>
<name>A0ACC0Z8F6_9ROSI</name>
<gene>
    <name evidence="1" type="ORF">Pint_03705</name>
</gene>
<evidence type="ECO:0000313" key="2">
    <source>
        <dbReference type="Proteomes" id="UP001163603"/>
    </source>
</evidence>